<evidence type="ECO:0000256" key="1">
    <source>
        <dbReference type="SAM" id="MobiDB-lite"/>
    </source>
</evidence>
<name>A0ABQ9X902_9EUKA</name>
<evidence type="ECO:0000313" key="3">
    <source>
        <dbReference type="EMBL" id="KAK2947780.1"/>
    </source>
</evidence>
<feature type="region of interest" description="Disordered" evidence="1">
    <location>
        <begin position="222"/>
        <end position="242"/>
    </location>
</feature>
<keyword evidence="2" id="KW-1133">Transmembrane helix</keyword>
<evidence type="ECO:0000313" key="4">
    <source>
        <dbReference type="Proteomes" id="UP001281761"/>
    </source>
</evidence>
<accession>A0ABQ9X902</accession>
<gene>
    <name evidence="3" type="ORF">BLNAU_17299</name>
</gene>
<feature type="compositionally biased region" description="Polar residues" evidence="1">
    <location>
        <begin position="184"/>
        <end position="196"/>
    </location>
</feature>
<dbReference type="EMBL" id="JARBJD010000191">
    <property type="protein sequence ID" value="KAK2947780.1"/>
    <property type="molecule type" value="Genomic_DNA"/>
</dbReference>
<keyword evidence="2" id="KW-0812">Transmembrane</keyword>
<protein>
    <submittedName>
        <fullName evidence="3">Uncharacterized protein</fullName>
    </submittedName>
</protein>
<keyword evidence="4" id="KW-1185">Reference proteome</keyword>
<evidence type="ECO:0000256" key="2">
    <source>
        <dbReference type="SAM" id="Phobius"/>
    </source>
</evidence>
<organism evidence="3 4">
    <name type="scientific">Blattamonas nauphoetae</name>
    <dbReference type="NCBI Taxonomy" id="2049346"/>
    <lineage>
        <taxon>Eukaryota</taxon>
        <taxon>Metamonada</taxon>
        <taxon>Preaxostyla</taxon>
        <taxon>Oxymonadida</taxon>
        <taxon>Blattamonas</taxon>
    </lineage>
</organism>
<sequence>MAQHEHTLPPEALHYVSTIWVHYTRLQLALNKASIIFTLIYFIVIASLSTHWHFLGRSDTSSVFEASYHILCSHFLYITQTIIPPLSIQGGSPPLLHRSLIDCTIIPLLFLKSIQPPIHTYLSHPDVHPTAASSSFQPSNRLHGQLPLNIDIKITITIVRPGSSAGQMNFKRGTTEAQMRHTLNGTRGIQTPSNPTSRERPRAPVKHTGAYRYVPTRYPSFVEEDGAPKGVKEDKNMYDWPL</sequence>
<feature type="compositionally biased region" description="Basic and acidic residues" evidence="1">
    <location>
        <begin position="226"/>
        <end position="242"/>
    </location>
</feature>
<comment type="caution">
    <text evidence="3">The sequence shown here is derived from an EMBL/GenBank/DDBJ whole genome shotgun (WGS) entry which is preliminary data.</text>
</comment>
<proteinExistence type="predicted"/>
<feature type="region of interest" description="Disordered" evidence="1">
    <location>
        <begin position="184"/>
        <end position="210"/>
    </location>
</feature>
<feature type="transmembrane region" description="Helical" evidence="2">
    <location>
        <begin position="35"/>
        <end position="54"/>
    </location>
</feature>
<keyword evidence="2" id="KW-0472">Membrane</keyword>
<reference evidence="3 4" key="1">
    <citation type="journal article" date="2022" name="bioRxiv">
        <title>Genomics of Preaxostyla Flagellates Illuminates Evolutionary Transitions and the Path Towards Mitochondrial Loss.</title>
        <authorList>
            <person name="Novak L.V.F."/>
            <person name="Treitli S.C."/>
            <person name="Pyrih J."/>
            <person name="Halakuc P."/>
            <person name="Pipaliya S.V."/>
            <person name="Vacek V."/>
            <person name="Brzon O."/>
            <person name="Soukal P."/>
            <person name="Eme L."/>
            <person name="Dacks J.B."/>
            <person name="Karnkowska A."/>
            <person name="Elias M."/>
            <person name="Hampl V."/>
        </authorList>
    </citation>
    <scope>NUCLEOTIDE SEQUENCE [LARGE SCALE GENOMIC DNA]</scope>
    <source>
        <strain evidence="3">NAU3</strain>
        <tissue evidence="3">Gut</tissue>
    </source>
</reference>
<dbReference type="Proteomes" id="UP001281761">
    <property type="component" value="Unassembled WGS sequence"/>
</dbReference>